<name>A0A428RHM7_9HYPO</name>
<proteinExistence type="predicted"/>
<reference evidence="2 3" key="1">
    <citation type="submission" date="2017-06" db="EMBL/GenBank/DDBJ databases">
        <title>Comparative genomic analysis of Ambrosia Fusariam Clade fungi.</title>
        <authorList>
            <person name="Stajich J.E."/>
            <person name="Carrillo J."/>
            <person name="Kijimoto T."/>
            <person name="Eskalen A."/>
            <person name="O'Donnell K."/>
            <person name="Kasson M."/>
        </authorList>
    </citation>
    <scope>NUCLEOTIDE SEQUENCE [LARGE SCALE GENOMIC DNA]</scope>
    <source>
        <strain evidence="2 3">NRRL62606</strain>
    </source>
</reference>
<evidence type="ECO:0000313" key="2">
    <source>
        <dbReference type="EMBL" id="RSL77022.1"/>
    </source>
</evidence>
<dbReference type="InterPro" id="IPR011009">
    <property type="entry name" value="Kinase-like_dom_sf"/>
</dbReference>
<dbReference type="PANTHER" id="PTHR21310:SF15">
    <property type="entry name" value="AMINOGLYCOSIDE PHOSPHOTRANSFERASE DOMAIN-CONTAINING PROTEIN"/>
    <property type="match status" value="1"/>
</dbReference>
<gene>
    <name evidence="2" type="ORF">CEP51_009447</name>
</gene>
<keyword evidence="3" id="KW-1185">Reference proteome</keyword>
<sequence length="391" mass="44091">MDTEESIEPGIKAPAGRIQRVKPKLSAAGRWNAKMLRHLATELEQNPETDICTFLSPRYSKKLRTLKGPAAHLKTTSVGAAAPQPCDVRSRLRATDSSTIIFQPSAQMEALLRKDMNLNLSESLVNLLAESEVLYTSDWAAAIMVLKLNNHLVVKITNAEAALTEHRSLTYLQEHLSDFPAPKPHGLIRLGNCYLLFTEFIPGQDLEKVWPQLNSKQKQNITGQLGSLFSHLRSIPHPKSMPLGDVAGYGCKDGRKSIRKSTRSITTNAEFQDFIFSGGFDTISTSYIEFLRGLVPKSPAKIVFTHGDLRRANIMVRRDGDEHGNWRVVAVIDWEASGFYPEYWECIKATNNLTPRDNTDWYQYLPGPISPDTYLTHWLIDRLWDRNMVNS</sequence>
<protein>
    <recommendedName>
        <fullName evidence="1">Aminoglycoside phosphotransferase domain-containing protein</fullName>
    </recommendedName>
</protein>
<dbReference type="EMBL" id="NKCL01000268">
    <property type="protein sequence ID" value="RSL77022.1"/>
    <property type="molecule type" value="Genomic_DNA"/>
</dbReference>
<dbReference type="Pfam" id="PF01636">
    <property type="entry name" value="APH"/>
    <property type="match status" value="1"/>
</dbReference>
<dbReference type="InterPro" id="IPR002575">
    <property type="entry name" value="Aminoglycoside_PTrfase"/>
</dbReference>
<organism evidence="2 3">
    <name type="scientific">Fusarium floridanum</name>
    <dbReference type="NCBI Taxonomy" id="1325733"/>
    <lineage>
        <taxon>Eukaryota</taxon>
        <taxon>Fungi</taxon>
        <taxon>Dikarya</taxon>
        <taxon>Ascomycota</taxon>
        <taxon>Pezizomycotina</taxon>
        <taxon>Sordariomycetes</taxon>
        <taxon>Hypocreomycetidae</taxon>
        <taxon>Hypocreales</taxon>
        <taxon>Nectriaceae</taxon>
        <taxon>Fusarium</taxon>
        <taxon>Fusarium solani species complex</taxon>
    </lineage>
</organism>
<accession>A0A428RHM7</accession>
<dbReference type="AlphaFoldDB" id="A0A428RHM7"/>
<dbReference type="InterPro" id="IPR051678">
    <property type="entry name" value="AGP_Transferase"/>
</dbReference>
<dbReference type="Proteomes" id="UP000287972">
    <property type="component" value="Unassembled WGS sequence"/>
</dbReference>
<evidence type="ECO:0000259" key="1">
    <source>
        <dbReference type="Pfam" id="PF01636"/>
    </source>
</evidence>
<dbReference type="CDD" id="cd05120">
    <property type="entry name" value="APH_ChoK_like"/>
    <property type="match status" value="1"/>
</dbReference>
<evidence type="ECO:0000313" key="3">
    <source>
        <dbReference type="Proteomes" id="UP000287972"/>
    </source>
</evidence>
<feature type="domain" description="Aminoglycoside phosphotransferase" evidence="1">
    <location>
        <begin position="149"/>
        <end position="358"/>
    </location>
</feature>
<dbReference type="SUPFAM" id="SSF56112">
    <property type="entry name" value="Protein kinase-like (PK-like)"/>
    <property type="match status" value="1"/>
</dbReference>
<dbReference type="PANTHER" id="PTHR21310">
    <property type="entry name" value="AMINOGLYCOSIDE PHOSPHOTRANSFERASE-RELATED-RELATED"/>
    <property type="match status" value="1"/>
</dbReference>
<dbReference type="Gene3D" id="3.90.1200.10">
    <property type="match status" value="1"/>
</dbReference>
<comment type="caution">
    <text evidence="2">The sequence shown here is derived from an EMBL/GenBank/DDBJ whole genome shotgun (WGS) entry which is preliminary data.</text>
</comment>